<dbReference type="AlphaFoldDB" id="A0A0C3EF22"/>
<evidence type="ECO:0000256" key="1">
    <source>
        <dbReference type="SAM" id="MobiDB-lite"/>
    </source>
</evidence>
<proteinExistence type="predicted"/>
<reference evidence="3" key="2">
    <citation type="submission" date="2015-01" db="EMBL/GenBank/DDBJ databases">
        <title>Evolutionary Origins and Diversification of the Mycorrhizal Mutualists.</title>
        <authorList>
            <consortium name="DOE Joint Genome Institute"/>
            <consortium name="Mycorrhizal Genomics Consortium"/>
            <person name="Kohler A."/>
            <person name="Kuo A."/>
            <person name="Nagy L.G."/>
            <person name="Floudas D."/>
            <person name="Copeland A."/>
            <person name="Barry K.W."/>
            <person name="Cichocki N."/>
            <person name="Veneault-Fourrey C."/>
            <person name="LaButti K."/>
            <person name="Lindquist E.A."/>
            <person name="Lipzen A."/>
            <person name="Lundell T."/>
            <person name="Morin E."/>
            <person name="Murat C."/>
            <person name="Riley R."/>
            <person name="Ohm R."/>
            <person name="Sun H."/>
            <person name="Tunlid A."/>
            <person name="Henrissat B."/>
            <person name="Grigoriev I.V."/>
            <person name="Hibbett D.S."/>
            <person name="Martin F."/>
        </authorList>
    </citation>
    <scope>NUCLEOTIDE SEQUENCE [LARGE SCALE GENOMIC DNA]</scope>
    <source>
        <strain evidence="3">F 1598</strain>
    </source>
</reference>
<name>A0A0C3EF22_PILCF</name>
<protein>
    <submittedName>
        <fullName evidence="2">Uncharacterized protein</fullName>
    </submittedName>
</protein>
<feature type="compositionally biased region" description="Polar residues" evidence="1">
    <location>
        <begin position="150"/>
        <end position="172"/>
    </location>
</feature>
<accession>A0A0C3EF22</accession>
<keyword evidence="3" id="KW-1185">Reference proteome</keyword>
<reference evidence="2 3" key="1">
    <citation type="submission" date="2014-04" db="EMBL/GenBank/DDBJ databases">
        <authorList>
            <consortium name="DOE Joint Genome Institute"/>
            <person name="Kuo A."/>
            <person name="Tarkka M."/>
            <person name="Buscot F."/>
            <person name="Kohler A."/>
            <person name="Nagy L.G."/>
            <person name="Floudas D."/>
            <person name="Copeland A."/>
            <person name="Barry K.W."/>
            <person name="Cichocki N."/>
            <person name="Veneault-Fourrey C."/>
            <person name="LaButti K."/>
            <person name="Lindquist E.A."/>
            <person name="Lipzen A."/>
            <person name="Lundell T."/>
            <person name="Morin E."/>
            <person name="Murat C."/>
            <person name="Sun H."/>
            <person name="Tunlid A."/>
            <person name="Henrissat B."/>
            <person name="Grigoriev I.V."/>
            <person name="Hibbett D.S."/>
            <person name="Martin F."/>
            <person name="Nordberg H.P."/>
            <person name="Cantor M.N."/>
            <person name="Hua S.X."/>
        </authorList>
    </citation>
    <scope>NUCLEOTIDE SEQUENCE [LARGE SCALE GENOMIC DNA]</scope>
    <source>
        <strain evidence="2 3">F 1598</strain>
    </source>
</reference>
<feature type="region of interest" description="Disordered" evidence="1">
    <location>
        <begin position="85"/>
        <end position="120"/>
    </location>
</feature>
<evidence type="ECO:0000313" key="2">
    <source>
        <dbReference type="EMBL" id="KIM71255.1"/>
    </source>
</evidence>
<dbReference type="EMBL" id="KN833384">
    <property type="protein sequence ID" value="KIM71255.1"/>
    <property type="molecule type" value="Genomic_DNA"/>
</dbReference>
<dbReference type="HOGENOM" id="CLU_1103144_0_0_1"/>
<organism evidence="2 3">
    <name type="scientific">Piloderma croceum (strain F 1598)</name>
    <dbReference type="NCBI Taxonomy" id="765440"/>
    <lineage>
        <taxon>Eukaryota</taxon>
        <taxon>Fungi</taxon>
        <taxon>Dikarya</taxon>
        <taxon>Basidiomycota</taxon>
        <taxon>Agaricomycotina</taxon>
        <taxon>Agaricomycetes</taxon>
        <taxon>Agaricomycetidae</taxon>
        <taxon>Atheliales</taxon>
        <taxon>Atheliaceae</taxon>
        <taxon>Piloderma</taxon>
    </lineage>
</organism>
<sequence length="252" mass="27766">MEKGGEEMERQEGMQVPRVFCDTAESPSTSCSLDADRNRALPNARPHHCHHLVVTTPPPPPIIHHRSFQQRPQNRATTARFRVFGPKPTTPACAAQRVTPPPLSPRRHHPTTSPHRSTLLFPTARPKPSPSGPVSSFWPQTCNPGLRSTTCDPTTAVTSSTPPHHLSASSPAAVSHGAPETELQQLGFAFLAQTPSPSLAFPTERPHHHRHNNNTIPSSLHIIPCCCFTRRARNRAVTARFRVFDPNPLKNI</sequence>
<dbReference type="InParanoid" id="A0A0C3EF22"/>
<dbReference type="Proteomes" id="UP000054166">
    <property type="component" value="Unassembled WGS sequence"/>
</dbReference>
<evidence type="ECO:0000313" key="3">
    <source>
        <dbReference type="Proteomes" id="UP000054166"/>
    </source>
</evidence>
<gene>
    <name evidence="2" type="ORF">PILCRDRAFT_17231</name>
</gene>
<feature type="region of interest" description="Disordered" evidence="1">
    <location>
        <begin position="150"/>
        <end position="173"/>
    </location>
</feature>